<organism evidence="3 4">
    <name type="scientific">Demequina litorisediminis</name>
    <dbReference type="NCBI Taxonomy" id="1849022"/>
    <lineage>
        <taxon>Bacteria</taxon>
        <taxon>Bacillati</taxon>
        <taxon>Actinomycetota</taxon>
        <taxon>Actinomycetes</taxon>
        <taxon>Micrococcales</taxon>
        <taxon>Demequinaceae</taxon>
        <taxon>Demequina</taxon>
    </lineage>
</organism>
<proteinExistence type="predicted"/>
<evidence type="ECO:0000256" key="1">
    <source>
        <dbReference type="SAM" id="MobiDB-lite"/>
    </source>
</evidence>
<protein>
    <recommendedName>
        <fullName evidence="5">PE-PPE domain-containing protein</fullName>
    </recommendedName>
</protein>
<dbReference type="EMBL" id="BSUN01000001">
    <property type="protein sequence ID" value="GMA36968.1"/>
    <property type="molecule type" value="Genomic_DNA"/>
</dbReference>
<keyword evidence="2" id="KW-0812">Transmembrane</keyword>
<reference evidence="4" key="1">
    <citation type="journal article" date="2019" name="Int. J. Syst. Evol. Microbiol.">
        <title>The Global Catalogue of Microorganisms (GCM) 10K type strain sequencing project: providing services to taxonomists for standard genome sequencing and annotation.</title>
        <authorList>
            <consortium name="The Broad Institute Genomics Platform"/>
            <consortium name="The Broad Institute Genome Sequencing Center for Infectious Disease"/>
            <person name="Wu L."/>
            <person name="Ma J."/>
        </authorList>
    </citation>
    <scope>NUCLEOTIDE SEQUENCE [LARGE SCALE GENOMIC DNA]</scope>
    <source>
        <strain evidence="4">NBRC 112299</strain>
    </source>
</reference>
<evidence type="ECO:0008006" key="5">
    <source>
        <dbReference type="Google" id="ProtNLM"/>
    </source>
</evidence>
<dbReference type="Proteomes" id="UP001157125">
    <property type="component" value="Unassembled WGS sequence"/>
</dbReference>
<sequence length="265" mass="28767">MPRGWGSWVCTSLLDAAGVLPGDTIVPAAGASGLVAVAGTLFTDVAVITALLVPWAAAAWFVLRASDSRRARRSVGVLWDLTNYWPRMYHPWAPPAYNERAVPALERRVRTLLRDPASPIVIVSAHSQGAVIAFAVMNRLLADPDLPHERLRFLTYGQAPRPPLPGALPPHVQRRPARARQPWTTAPMDLAVPRDRPPGLPRAGSRRVFASRKPPHAGPSSHRLRALVVPVQPAVSGSPSTTSAGLARTRCRARRRRSSSLPPDR</sequence>
<evidence type="ECO:0000256" key="2">
    <source>
        <dbReference type="SAM" id="Phobius"/>
    </source>
</evidence>
<evidence type="ECO:0000313" key="4">
    <source>
        <dbReference type="Proteomes" id="UP001157125"/>
    </source>
</evidence>
<feature type="transmembrane region" description="Helical" evidence="2">
    <location>
        <begin position="45"/>
        <end position="63"/>
    </location>
</feature>
<dbReference type="InterPro" id="IPR029058">
    <property type="entry name" value="AB_hydrolase_fold"/>
</dbReference>
<keyword evidence="2" id="KW-1133">Transmembrane helix</keyword>
<dbReference type="SUPFAM" id="SSF53474">
    <property type="entry name" value="alpha/beta-Hydrolases"/>
    <property type="match status" value="1"/>
</dbReference>
<evidence type="ECO:0000313" key="3">
    <source>
        <dbReference type="EMBL" id="GMA36968.1"/>
    </source>
</evidence>
<feature type="region of interest" description="Disordered" evidence="1">
    <location>
        <begin position="162"/>
        <end position="265"/>
    </location>
</feature>
<feature type="compositionally biased region" description="Polar residues" evidence="1">
    <location>
        <begin position="235"/>
        <end position="244"/>
    </location>
</feature>
<name>A0ABQ6IGI3_9MICO</name>
<accession>A0ABQ6IGI3</accession>
<comment type="caution">
    <text evidence="3">The sequence shown here is derived from an EMBL/GenBank/DDBJ whole genome shotgun (WGS) entry which is preliminary data.</text>
</comment>
<gene>
    <name evidence="3" type="ORF">GCM10025876_31720</name>
</gene>
<keyword evidence="4" id="KW-1185">Reference proteome</keyword>
<feature type="compositionally biased region" description="Basic residues" evidence="1">
    <location>
        <begin position="249"/>
        <end position="258"/>
    </location>
</feature>
<keyword evidence="2" id="KW-0472">Membrane</keyword>